<protein>
    <recommendedName>
        <fullName evidence="1">Polymerase beta nucleotidyltransferase domain-containing protein</fullName>
    </recommendedName>
</protein>
<dbReference type="Proteomes" id="UP000195897">
    <property type="component" value="Unassembled WGS sequence"/>
</dbReference>
<dbReference type="InterPro" id="IPR041633">
    <property type="entry name" value="Polbeta"/>
</dbReference>
<dbReference type="InterPro" id="IPR052930">
    <property type="entry name" value="TA_antitoxin_MntA"/>
</dbReference>
<sequence>MLPTELKTEIASLAHRAGAKRVVLFGSRARNEERPRSDIDLAVFGLPQQMEGMFLDGIDELSTLLKFDVVLIDDWTSADLLAEIRRDEVVIYESA</sequence>
<feature type="domain" description="Polymerase beta nucleotidyltransferase" evidence="1">
    <location>
        <begin position="16"/>
        <end position="94"/>
    </location>
</feature>
<evidence type="ECO:0000313" key="3">
    <source>
        <dbReference type="Proteomes" id="UP000195897"/>
    </source>
</evidence>
<dbReference type="InterPro" id="IPR043519">
    <property type="entry name" value="NT_sf"/>
</dbReference>
<evidence type="ECO:0000313" key="2">
    <source>
        <dbReference type="EMBL" id="OUP51536.1"/>
    </source>
</evidence>
<proteinExistence type="predicted"/>
<dbReference type="SUPFAM" id="SSF81301">
    <property type="entry name" value="Nucleotidyltransferase"/>
    <property type="match status" value="1"/>
</dbReference>
<dbReference type="EMBL" id="NFKK01000020">
    <property type="protein sequence ID" value="OUP51536.1"/>
    <property type="molecule type" value="Genomic_DNA"/>
</dbReference>
<name>A0A1Y4L4F3_9FIRM</name>
<dbReference type="AlphaFoldDB" id="A0A1Y4L4F3"/>
<organism evidence="2 3">
    <name type="scientific">Butyricicoccus pullicaecorum</name>
    <dbReference type="NCBI Taxonomy" id="501571"/>
    <lineage>
        <taxon>Bacteria</taxon>
        <taxon>Bacillati</taxon>
        <taxon>Bacillota</taxon>
        <taxon>Clostridia</taxon>
        <taxon>Eubacteriales</taxon>
        <taxon>Butyricicoccaceae</taxon>
        <taxon>Butyricicoccus</taxon>
    </lineage>
</organism>
<dbReference type="RefSeq" id="WP_087374287.1">
    <property type="nucleotide sequence ID" value="NZ_NFKK01000020.1"/>
</dbReference>
<gene>
    <name evidence="2" type="ORF">B5F17_12475</name>
</gene>
<accession>A0A1Y4L4F3</accession>
<evidence type="ECO:0000259" key="1">
    <source>
        <dbReference type="Pfam" id="PF18765"/>
    </source>
</evidence>
<dbReference type="PANTHER" id="PTHR43852">
    <property type="entry name" value="NUCLEOTIDYLTRANSFERASE"/>
    <property type="match status" value="1"/>
</dbReference>
<comment type="caution">
    <text evidence="2">The sequence shown here is derived from an EMBL/GenBank/DDBJ whole genome shotgun (WGS) entry which is preliminary data.</text>
</comment>
<dbReference type="Pfam" id="PF18765">
    <property type="entry name" value="Polbeta"/>
    <property type="match status" value="1"/>
</dbReference>
<dbReference type="PANTHER" id="PTHR43852:SF3">
    <property type="entry name" value="NUCLEOTIDYLTRANSFERASE"/>
    <property type="match status" value="1"/>
</dbReference>
<dbReference type="Gene3D" id="3.30.460.10">
    <property type="entry name" value="Beta Polymerase, domain 2"/>
    <property type="match status" value="1"/>
</dbReference>
<dbReference type="CDD" id="cd05403">
    <property type="entry name" value="NT_KNTase_like"/>
    <property type="match status" value="1"/>
</dbReference>
<reference evidence="3" key="1">
    <citation type="submission" date="2017-04" db="EMBL/GenBank/DDBJ databases">
        <title>Function of individual gut microbiota members based on whole genome sequencing of pure cultures obtained from chicken caecum.</title>
        <authorList>
            <person name="Medvecky M."/>
            <person name="Cejkova D."/>
            <person name="Polansky O."/>
            <person name="Karasova D."/>
            <person name="Kubasova T."/>
            <person name="Cizek A."/>
            <person name="Rychlik I."/>
        </authorList>
    </citation>
    <scope>NUCLEOTIDE SEQUENCE [LARGE SCALE GENOMIC DNA]</scope>
    <source>
        <strain evidence="3">An180</strain>
    </source>
</reference>